<evidence type="ECO:0000313" key="1">
    <source>
        <dbReference type="EMBL" id="MEQ2578555.1"/>
    </source>
</evidence>
<accession>A0ABV1I181</accession>
<sequence length="74" mass="8443">MNEKARKYIDLFRKVKIATAATVDEKGHPQARIINVMLAEVHYRRSAIYDRMESLPAMWSVRKGLPGRCGKTPA</sequence>
<comment type="caution">
    <text evidence="1">The sequence shown here is derived from an EMBL/GenBank/DDBJ whole genome shotgun (WGS) entry which is preliminary data.</text>
</comment>
<gene>
    <name evidence="1" type="ORF">WMO62_06820</name>
</gene>
<evidence type="ECO:0000313" key="2">
    <source>
        <dbReference type="Proteomes" id="UP001470288"/>
    </source>
</evidence>
<dbReference type="EMBL" id="JBBMFC010000009">
    <property type="protein sequence ID" value="MEQ2578555.1"/>
    <property type="molecule type" value="Genomic_DNA"/>
</dbReference>
<keyword evidence="2" id="KW-1185">Reference proteome</keyword>
<dbReference type="InterPro" id="IPR012349">
    <property type="entry name" value="Split_barrel_FMN-bd"/>
</dbReference>
<organism evidence="1 2">
    <name type="scientific">Hominiventricola aquisgranensis</name>
    <dbReference type="NCBI Taxonomy" id="3133164"/>
    <lineage>
        <taxon>Bacteria</taxon>
        <taxon>Bacillati</taxon>
        <taxon>Bacillota</taxon>
        <taxon>Clostridia</taxon>
        <taxon>Lachnospirales</taxon>
        <taxon>Lachnospiraceae</taxon>
        <taxon>Hominiventricola</taxon>
    </lineage>
</organism>
<proteinExistence type="predicted"/>
<dbReference type="Proteomes" id="UP001470288">
    <property type="component" value="Unassembled WGS sequence"/>
</dbReference>
<reference evidence="1 2" key="1">
    <citation type="submission" date="2024-03" db="EMBL/GenBank/DDBJ databases">
        <title>Human intestinal bacterial collection.</title>
        <authorList>
            <person name="Pauvert C."/>
            <person name="Hitch T.C.A."/>
            <person name="Clavel T."/>
        </authorList>
    </citation>
    <scope>NUCLEOTIDE SEQUENCE [LARGE SCALE GENOMIC DNA]</scope>
    <source>
        <strain evidence="1 2">CLA-AA-H78B</strain>
    </source>
</reference>
<evidence type="ECO:0008006" key="3">
    <source>
        <dbReference type="Google" id="ProtNLM"/>
    </source>
</evidence>
<dbReference type="Gene3D" id="2.30.110.10">
    <property type="entry name" value="Electron Transport, Fmn-binding Protein, Chain A"/>
    <property type="match status" value="1"/>
</dbReference>
<protein>
    <recommendedName>
        <fullName evidence="3">Pyridoxamine 5'-phosphate oxidase putative domain-containing protein</fullName>
    </recommendedName>
</protein>
<name>A0ABV1I181_9FIRM</name>